<dbReference type="InterPro" id="IPR036986">
    <property type="entry name" value="S4_RNA-bd_sf"/>
</dbReference>
<dbReference type="Gene3D" id="3.30.1370.160">
    <property type="match status" value="1"/>
</dbReference>
<comment type="caution">
    <text evidence="3">The sequence shown here is derived from an EMBL/GenBank/DDBJ whole genome shotgun (WGS) entry which is preliminary data.</text>
</comment>
<dbReference type="GO" id="GO:0003723">
    <property type="term" value="F:RNA binding"/>
    <property type="evidence" value="ECO:0007669"/>
    <property type="project" value="UniProtKB-KW"/>
</dbReference>
<dbReference type="RefSeq" id="WP_056937010.1">
    <property type="nucleotide sequence ID" value="NZ_AZFN01000006.1"/>
</dbReference>
<dbReference type="AlphaFoldDB" id="A0A0R1VGS5"/>
<dbReference type="PATRIC" id="fig|1423749.3.peg.1601"/>
<dbReference type="Pfam" id="PF01479">
    <property type="entry name" value="S4"/>
    <property type="match status" value="1"/>
</dbReference>
<dbReference type="PANTHER" id="PTHR13633">
    <property type="entry name" value="MITOCHONDRIAL TRANSCRIPTION RESCUE FACTOR 1"/>
    <property type="match status" value="1"/>
</dbReference>
<evidence type="ECO:0000259" key="2">
    <source>
        <dbReference type="SMART" id="SM00363"/>
    </source>
</evidence>
<reference evidence="3 4" key="1">
    <citation type="journal article" date="2015" name="Genome Announc.">
        <title>Expanding the biotechnology potential of lactobacilli through comparative genomics of 213 strains and associated genera.</title>
        <authorList>
            <person name="Sun Z."/>
            <person name="Harris H.M."/>
            <person name="McCann A."/>
            <person name="Guo C."/>
            <person name="Argimon S."/>
            <person name="Zhang W."/>
            <person name="Yang X."/>
            <person name="Jeffery I.B."/>
            <person name="Cooney J.C."/>
            <person name="Kagawa T.F."/>
            <person name="Liu W."/>
            <person name="Song Y."/>
            <person name="Salvetti E."/>
            <person name="Wrobel A."/>
            <person name="Rasinkangas P."/>
            <person name="Parkhill J."/>
            <person name="Rea M.C."/>
            <person name="O'Sullivan O."/>
            <person name="Ritari J."/>
            <person name="Douillard F.P."/>
            <person name="Paul Ross R."/>
            <person name="Yang R."/>
            <person name="Briner A.E."/>
            <person name="Felis G.E."/>
            <person name="de Vos W.M."/>
            <person name="Barrangou R."/>
            <person name="Klaenhammer T.R."/>
            <person name="Caufield P.W."/>
            <person name="Cui Y."/>
            <person name="Zhang H."/>
            <person name="O'Toole P.W."/>
        </authorList>
    </citation>
    <scope>NUCLEOTIDE SEQUENCE [LARGE SCALE GENOMIC DNA]</scope>
    <source>
        <strain evidence="3 4">DSM 16045</strain>
    </source>
</reference>
<dbReference type="Gene3D" id="3.30.70.330">
    <property type="match status" value="1"/>
</dbReference>
<name>A0A0R1VGS5_9LACO</name>
<evidence type="ECO:0000313" key="3">
    <source>
        <dbReference type="EMBL" id="KRM02852.1"/>
    </source>
</evidence>
<keyword evidence="4" id="KW-1185">Reference proteome</keyword>
<proteinExistence type="predicted"/>
<dbReference type="InterPro" id="IPR040591">
    <property type="entry name" value="RqcP2_RBD"/>
</dbReference>
<dbReference type="InterPro" id="IPR012677">
    <property type="entry name" value="Nucleotide-bd_a/b_plait_sf"/>
</dbReference>
<evidence type="ECO:0000313" key="4">
    <source>
        <dbReference type="Proteomes" id="UP000051739"/>
    </source>
</evidence>
<evidence type="ECO:0000256" key="1">
    <source>
        <dbReference type="PROSITE-ProRule" id="PRU00182"/>
    </source>
</evidence>
<dbReference type="Pfam" id="PF17774">
    <property type="entry name" value="YlmH_RBD"/>
    <property type="match status" value="1"/>
</dbReference>
<dbReference type="SUPFAM" id="SSF55174">
    <property type="entry name" value="Alpha-L RNA-binding motif"/>
    <property type="match status" value="1"/>
</dbReference>
<protein>
    <recommendedName>
        <fullName evidence="2">RNA-binding S4 domain-containing protein</fullName>
    </recommendedName>
</protein>
<organism evidence="3 4">
    <name type="scientific">Limosilactobacillus gastricus DSM 16045</name>
    <dbReference type="NCBI Taxonomy" id="1423749"/>
    <lineage>
        <taxon>Bacteria</taxon>
        <taxon>Bacillati</taxon>
        <taxon>Bacillota</taxon>
        <taxon>Bacilli</taxon>
        <taxon>Lactobacillales</taxon>
        <taxon>Lactobacillaceae</taxon>
        <taxon>Limosilactobacillus</taxon>
    </lineage>
</organism>
<sequence length="261" mass="30300">MDNLNVKQHFRPDEGPLIDQIQDWLETVRDQYRPILTWFLNPRQRYILTTMVNQDDQIKVAFNGGFANAEMQRALIFPDYYQPQDSDFELQLLTIDYPRKFAELYHRQIMGSLLSSGIDRNVFGDILVHDQDWQVIVDTKMVTYIQDQVTQVGKIHINFLPQAMSAVIQPQSDWEELSTTVASLRLDAIVATAFNYSRNRAKLVIEHGLVRVNWQEVNRPDFTVAIFDQLSVRHAGRVQLQAVNGYNKKQKIRISLGIIHA</sequence>
<dbReference type="Proteomes" id="UP000051739">
    <property type="component" value="Unassembled WGS sequence"/>
</dbReference>
<dbReference type="SMART" id="SM00363">
    <property type="entry name" value="S4"/>
    <property type="match status" value="1"/>
</dbReference>
<dbReference type="PROSITE" id="PS50889">
    <property type="entry name" value="S4"/>
    <property type="match status" value="1"/>
</dbReference>
<accession>A0A0R1VGS5</accession>
<gene>
    <name evidence="3" type="ORF">FC60_GL001548</name>
</gene>
<keyword evidence="1" id="KW-0694">RNA-binding</keyword>
<dbReference type="EMBL" id="AZFN01000006">
    <property type="protein sequence ID" value="KRM02852.1"/>
    <property type="molecule type" value="Genomic_DNA"/>
</dbReference>
<dbReference type="InterPro" id="IPR002942">
    <property type="entry name" value="S4_RNA-bd"/>
</dbReference>
<dbReference type="PANTHER" id="PTHR13633:SF3">
    <property type="entry name" value="MITOCHONDRIAL TRANSCRIPTION RESCUE FACTOR 1"/>
    <property type="match status" value="1"/>
</dbReference>
<dbReference type="Pfam" id="PF21278">
    <property type="entry name" value="YlmH_1st"/>
    <property type="match status" value="1"/>
</dbReference>
<feature type="domain" description="RNA-binding S4" evidence="2">
    <location>
        <begin position="184"/>
        <end position="241"/>
    </location>
</feature>
<dbReference type="InterPro" id="IPR048443">
    <property type="entry name" value="RqcP2_N"/>
</dbReference>
<dbReference type="Gene3D" id="3.10.290.10">
    <property type="entry name" value="RNA-binding S4 domain"/>
    <property type="match status" value="1"/>
</dbReference>
<dbReference type="CDD" id="cd00165">
    <property type="entry name" value="S4"/>
    <property type="match status" value="1"/>
</dbReference>